<dbReference type="PANTHER" id="PTHR11365:SF23">
    <property type="entry name" value="HYPOTHETICAL 5-OXOPROLINASE (EUROFUNG)-RELATED"/>
    <property type="match status" value="1"/>
</dbReference>
<dbReference type="Pfam" id="PF05378">
    <property type="entry name" value="Hydant_A_N"/>
    <property type="match status" value="1"/>
</dbReference>
<dbReference type="OrthoDB" id="8261at2157"/>
<evidence type="ECO:0000313" key="6">
    <source>
        <dbReference type="Proteomes" id="UP000199076"/>
    </source>
</evidence>
<reference evidence="6" key="1">
    <citation type="submission" date="2016-10" db="EMBL/GenBank/DDBJ databases">
        <authorList>
            <person name="Varghese N."/>
            <person name="Submissions S."/>
        </authorList>
    </citation>
    <scope>NUCLEOTIDE SEQUENCE [LARGE SCALE GENOMIC DNA]</scope>
    <source>
        <strain evidence="6">IBRC-M 10760</strain>
    </source>
</reference>
<dbReference type="InterPro" id="IPR002821">
    <property type="entry name" value="Hydantoinase_A"/>
</dbReference>
<dbReference type="GO" id="GO:0005829">
    <property type="term" value="C:cytosol"/>
    <property type="evidence" value="ECO:0007669"/>
    <property type="project" value="TreeGrafter"/>
</dbReference>
<evidence type="ECO:0000259" key="3">
    <source>
        <dbReference type="Pfam" id="PF05378"/>
    </source>
</evidence>
<proteinExistence type="predicted"/>
<evidence type="ECO:0000259" key="4">
    <source>
        <dbReference type="Pfam" id="PF19278"/>
    </source>
</evidence>
<dbReference type="STRING" id="660518.SAMN05216218_11614"/>
<dbReference type="Pfam" id="PF19278">
    <property type="entry name" value="Hydant_A_C"/>
    <property type="match status" value="1"/>
</dbReference>
<feature type="domain" description="Hydantoinase/oxoprolinase N-terminal" evidence="3">
    <location>
        <begin position="15"/>
        <end position="203"/>
    </location>
</feature>
<organism evidence="5 6">
    <name type="scientific">Halorientalis regularis</name>
    <dbReference type="NCBI Taxonomy" id="660518"/>
    <lineage>
        <taxon>Archaea</taxon>
        <taxon>Methanobacteriati</taxon>
        <taxon>Methanobacteriota</taxon>
        <taxon>Stenosarchaea group</taxon>
        <taxon>Halobacteria</taxon>
        <taxon>Halobacteriales</taxon>
        <taxon>Haloarculaceae</taxon>
        <taxon>Halorientalis</taxon>
    </lineage>
</organism>
<dbReference type="InterPro" id="IPR045079">
    <property type="entry name" value="Oxoprolinase-like"/>
</dbReference>
<accession>A0A1G7RSN0</accession>
<feature type="domain" description="Hydantoinase A/oxoprolinase" evidence="2">
    <location>
        <begin position="228"/>
        <end position="513"/>
    </location>
</feature>
<name>A0A1G7RSN0_9EURY</name>
<sequence length="721" mass="78959">MSTEDQSEHEPRLLALDTGGTMTDSFIVDEEANYTVGKAQTTPDDESIGVKNSFDNGLGYWGTSFSESAASLDGVVYAGTAMLNRLLEREGEGNIGVVTTAGFEDHHRMGRGIASWADLSYSGRLHAREHEHPDPIVPRENIKGVRERVNMLGDPVVSIYEDEIREAVHDLLDRDVRVIAVCMIFSYANPEHEQKVKEIAEEVKDERNDDTPVWLSSEQNPVRGETPRLNTLILEAYAVEPSREQLYSIEDQLQDEGLDSPFRVLTSSGGTIAPDHDWLAETMLSGPIGGVFGGEFLSEKLGIDNLVCSDVGGTSFDVALITEGHYPTRWDQTLAQIPTNIPMTALDSIGSGTGSYLRVDRASNRIEVGPDSAGYLVGVANEDAGVETPTVTDCTALLGYINPDFFLGGDIPIDVDAAREAIDEQLASKLGEDPVETARGVLDIVERDMANELRSMVHGLGYSPENYNLISYGGGGPLHAAGYTKPLNFKDVIVPDWAAAFSAFGTACADSAYRYDQSVDIILQPDFSNADEVADILTGVFHKVRDKAADAFRRDGIDVDKMEFQPAVRAQYTGMLDDLEVEIEEFWDGELNGGDIERIVEKFEDEFGRVFQRAARSPENGYQFTVAIGEGVAPSPKPTLPDEEPVSTDTPPEQAHKSERAIYWEGDWHDADIWDMDHIQAGNVVEGPAVTEAPATTMLVPPGFEASLDNNRIYHLTQTNE</sequence>
<evidence type="ECO:0000313" key="5">
    <source>
        <dbReference type="EMBL" id="SDG13743.1"/>
    </source>
</evidence>
<dbReference type="InterPro" id="IPR049517">
    <property type="entry name" value="ACX-like_C"/>
</dbReference>
<gene>
    <name evidence="5" type="ORF">SAMN05216218_11614</name>
</gene>
<dbReference type="Proteomes" id="UP000199076">
    <property type="component" value="Unassembled WGS sequence"/>
</dbReference>
<dbReference type="GO" id="GO:0006749">
    <property type="term" value="P:glutathione metabolic process"/>
    <property type="evidence" value="ECO:0007669"/>
    <property type="project" value="TreeGrafter"/>
</dbReference>
<dbReference type="EMBL" id="FNBK01000016">
    <property type="protein sequence ID" value="SDG13743.1"/>
    <property type="molecule type" value="Genomic_DNA"/>
</dbReference>
<dbReference type="AlphaFoldDB" id="A0A1G7RSN0"/>
<feature type="domain" description="Acetophenone carboxylase-like C-terminal" evidence="4">
    <location>
        <begin position="531"/>
        <end position="718"/>
    </location>
</feature>
<protein>
    <submittedName>
        <fullName evidence="5">N-methylhydantoinase A/acetone carboxylase, beta subunit</fullName>
    </submittedName>
</protein>
<dbReference type="PANTHER" id="PTHR11365">
    <property type="entry name" value="5-OXOPROLINASE RELATED"/>
    <property type="match status" value="1"/>
</dbReference>
<evidence type="ECO:0000256" key="1">
    <source>
        <dbReference type="SAM" id="MobiDB-lite"/>
    </source>
</evidence>
<dbReference type="GO" id="GO:0017168">
    <property type="term" value="F:5-oxoprolinase (ATP-hydrolyzing) activity"/>
    <property type="evidence" value="ECO:0007669"/>
    <property type="project" value="TreeGrafter"/>
</dbReference>
<evidence type="ECO:0000259" key="2">
    <source>
        <dbReference type="Pfam" id="PF01968"/>
    </source>
</evidence>
<dbReference type="Pfam" id="PF01968">
    <property type="entry name" value="Hydantoinase_A"/>
    <property type="match status" value="1"/>
</dbReference>
<feature type="region of interest" description="Disordered" evidence="1">
    <location>
        <begin position="631"/>
        <end position="656"/>
    </location>
</feature>
<dbReference type="RefSeq" id="WP_092694615.1">
    <property type="nucleotide sequence ID" value="NZ_FNBK01000016.1"/>
</dbReference>
<keyword evidence="6" id="KW-1185">Reference proteome</keyword>
<dbReference type="InterPro" id="IPR008040">
    <property type="entry name" value="Hydant_A_N"/>
</dbReference>